<dbReference type="Gene3D" id="1.10.10.60">
    <property type="entry name" value="Homeodomain-like"/>
    <property type="match status" value="1"/>
</dbReference>
<dbReference type="Pfam" id="PF00271">
    <property type="entry name" value="Helicase_C"/>
    <property type="match status" value="1"/>
</dbReference>
<dbReference type="Pfam" id="PF00385">
    <property type="entry name" value="Chromo"/>
    <property type="match status" value="2"/>
</dbReference>
<evidence type="ECO:0000256" key="4">
    <source>
        <dbReference type="ARBA" id="ARBA00022741"/>
    </source>
</evidence>
<protein>
    <submittedName>
        <fullName evidence="15">Uncharacterized protein</fullName>
    </submittedName>
</protein>
<dbReference type="GO" id="GO:0000785">
    <property type="term" value="C:chromatin"/>
    <property type="evidence" value="ECO:0007669"/>
    <property type="project" value="TreeGrafter"/>
</dbReference>
<feature type="region of interest" description="Disordered" evidence="11">
    <location>
        <begin position="1256"/>
        <end position="1298"/>
    </location>
</feature>
<feature type="region of interest" description="Disordered" evidence="11">
    <location>
        <begin position="1109"/>
        <end position="1167"/>
    </location>
</feature>
<dbReference type="InterPro" id="IPR056302">
    <property type="entry name" value="CHD1-2/Hrp3_HTH"/>
</dbReference>
<dbReference type="PROSITE" id="PS00598">
    <property type="entry name" value="CHROMO_1"/>
    <property type="match status" value="2"/>
</dbReference>
<dbReference type="InterPro" id="IPR025260">
    <property type="entry name" value="CHD1-like_C"/>
</dbReference>
<dbReference type="InterPro" id="IPR038718">
    <property type="entry name" value="SNF2-like_sf"/>
</dbReference>
<dbReference type="GO" id="GO:0005524">
    <property type="term" value="F:ATP binding"/>
    <property type="evidence" value="ECO:0007669"/>
    <property type="project" value="UniProtKB-KW"/>
</dbReference>
<feature type="domain" description="Helicase ATP-binding" evidence="13">
    <location>
        <begin position="292"/>
        <end position="462"/>
    </location>
</feature>
<keyword evidence="7" id="KW-0805">Transcription regulation</keyword>
<feature type="compositionally biased region" description="Basic and acidic residues" evidence="11">
    <location>
        <begin position="1256"/>
        <end position="1273"/>
    </location>
</feature>
<dbReference type="PANTHER" id="PTHR45623:SF14">
    <property type="entry name" value="CHROMODOMAIN-HELICASE-DNA-BINDING PROTEIN 1"/>
    <property type="match status" value="1"/>
</dbReference>
<sequence length="1298" mass="147957">MDDVMSAESSSSEEGSDAEWNTSTKKKKKTKRRHHKKAKSEEVSTPVEAIRFSTRQKTETVYNEDEYDIYGLEPEDEEAVKPVDQPLVEEDEGDVIEAVLDHRRCHGAETGITDIPEKNLEFLVKWKGYAHIHNTWSTFEYLRDFKGIRRLENYIRNSVLEDRAFRRNPQTTMEDIELRDINLERHRLEIAAWKQVDRIIAMRGTPPESEYFCKWKGLHYDECTWESYELVSSDFQAEMDAFLDREQSQQIPSKSAAFVKNRPAFAVLRDQPAFVKGGELRDYQLHGVSWLYWLWCTNSNGIIADEMGLGKTIQTITFLNLLYHKHNVYGPFLLVVPLSTTDNWMNELAQWSPELNAICYLGNQKARQTIRDHEWFQPNSRKLKINVVVTTYEIALKDRNELGQVRWQYLAVDEAHRLKNADSQLYEALLEFNTTNRLLITGTPLQNSVKELLALVRFLNPAMIASELEIDLSKPDEDQEAKIKMLHEKLNKIMLRRLKKDVERSLPNKTERILRVEMSPMQTHYYKNILTKNYAALSGSGEKKQWLNIAMELRKASNHPYLFPEAERRTDDREEQLRGIIGNSGKMVLLDKLLAKLKQDGHRVLIFSQLVMILDILSDYMAMRSHPHQRLDGSMNQTDRNKAIEHFNAPDSPDFAFLLSTRAGGMGINLTSADTVIIFDSDWNPQNDLQAMSRAHRIGQTKSVNVYRFISKGTMEEDLIERAKRKMVLEYCIIKQMDTSGMSQLDANNLLNTPAGKSREVPFDKSELSAILKFGAQNMFQASDKPPPKLDDMDLDDILARAEHTETLESGGGQTLGDQEFLAQFQVSDFGSTEEQLSWDDIIPEAERKAAQEEERIKAEMALFDRAARKRMRRYAEHDDVEGDKKKAAPATQRKRRKATQDPTGLSRKHLSAIVNAVKRFGDISDKLERIMEECDLDAIDPKLVLEMSQDLISSCSAIPPSKGTTGSASQGLIDWRDIKQINASTINERVEQFELLDRRLGQLPKPEKFRFSAAVKAVRGWGCVWGQKDDAMLLVGIYLHGFGNWNAISQDTTLGLAKKFALGQQNDDDAFTDTKKKGKTAADSNPKPAQLVRRVDYLLKVLAEEDASTKKRSGRKAAASPAKTSKKATKAKPTRPKRQLATSTEVSEDDAYEEESDQSSGDGGYDEDACIRALEAVEKQLISLRDDGGAAHGRKKAAVIRDRVSLIGAHIDEVVDTKPRRAREGWRQQLWTHVKKFWPSRRVSHRDIMEVYERVKAEGSRLSDDDYKEEKTKKRAPGGGPGSRAAPGKKKVARTRK</sequence>
<keyword evidence="4" id="KW-0547">Nucleotide-binding</keyword>
<dbReference type="GeneID" id="75916688"/>
<keyword evidence="3" id="KW-0677">Repeat</keyword>
<evidence type="ECO:0000256" key="1">
    <source>
        <dbReference type="ARBA" id="ARBA00004123"/>
    </source>
</evidence>
<name>A0AAD5E3K3_UMBRA</name>
<dbReference type="Pfam" id="PF00176">
    <property type="entry name" value="SNF2-rel_dom"/>
    <property type="match status" value="1"/>
</dbReference>
<feature type="region of interest" description="Disordered" evidence="11">
    <location>
        <begin position="1069"/>
        <end position="1088"/>
    </location>
</feature>
<keyword evidence="5" id="KW-0378">Hydrolase</keyword>
<dbReference type="CDD" id="cd18793">
    <property type="entry name" value="SF2_C_SNF"/>
    <property type="match status" value="1"/>
</dbReference>
<keyword evidence="9" id="KW-0804">Transcription</keyword>
<feature type="compositionally biased region" description="Basic residues" evidence="11">
    <location>
        <begin position="24"/>
        <end position="38"/>
    </location>
</feature>
<dbReference type="GO" id="GO:0042393">
    <property type="term" value="F:histone binding"/>
    <property type="evidence" value="ECO:0007669"/>
    <property type="project" value="TreeGrafter"/>
</dbReference>
<accession>A0AAD5E3K3</accession>
<evidence type="ECO:0000256" key="7">
    <source>
        <dbReference type="ARBA" id="ARBA00023015"/>
    </source>
</evidence>
<feature type="compositionally biased region" description="Low complexity" evidence="11">
    <location>
        <begin position="1"/>
        <end position="13"/>
    </location>
</feature>
<keyword evidence="16" id="KW-1185">Reference proteome</keyword>
<dbReference type="SMART" id="SM00490">
    <property type="entry name" value="HELICc"/>
    <property type="match status" value="1"/>
</dbReference>
<reference evidence="15" key="2">
    <citation type="journal article" date="2022" name="Proc. Natl. Acad. Sci. U.S.A.">
        <title>Diploid-dominant life cycles characterize the early evolution of Fungi.</title>
        <authorList>
            <person name="Amses K.R."/>
            <person name="Simmons D.R."/>
            <person name="Longcore J.E."/>
            <person name="Mondo S.J."/>
            <person name="Seto K."/>
            <person name="Jeronimo G.H."/>
            <person name="Bonds A.E."/>
            <person name="Quandt C.A."/>
            <person name="Davis W.J."/>
            <person name="Chang Y."/>
            <person name="Federici B.A."/>
            <person name="Kuo A."/>
            <person name="LaButti K."/>
            <person name="Pangilinan J."/>
            <person name="Andreopoulos W."/>
            <person name="Tritt A."/>
            <person name="Riley R."/>
            <person name="Hundley H."/>
            <person name="Johnson J."/>
            <person name="Lipzen A."/>
            <person name="Barry K."/>
            <person name="Lang B.F."/>
            <person name="Cuomo C.A."/>
            <person name="Buchler N.E."/>
            <person name="Grigoriev I.V."/>
            <person name="Spatafora J.W."/>
            <person name="Stajich J.E."/>
            <person name="James T.Y."/>
        </authorList>
    </citation>
    <scope>NUCLEOTIDE SEQUENCE</scope>
    <source>
        <strain evidence="15">AG</strain>
    </source>
</reference>
<dbReference type="PROSITE" id="PS50013">
    <property type="entry name" value="CHROMO_2"/>
    <property type="match status" value="2"/>
</dbReference>
<dbReference type="SMART" id="SM01176">
    <property type="entry name" value="DUF4208"/>
    <property type="match status" value="1"/>
</dbReference>
<comment type="caution">
    <text evidence="15">The sequence shown here is derived from an EMBL/GenBank/DDBJ whole genome shotgun (WGS) entry which is preliminary data.</text>
</comment>
<dbReference type="PANTHER" id="PTHR45623">
    <property type="entry name" value="CHROMODOMAIN-HELICASE-DNA-BINDING PROTEIN 3-RELATED-RELATED"/>
    <property type="match status" value="1"/>
</dbReference>
<dbReference type="EMBL" id="MU620950">
    <property type="protein sequence ID" value="KAI8576756.1"/>
    <property type="molecule type" value="Genomic_DNA"/>
</dbReference>
<evidence type="ECO:0000256" key="10">
    <source>
        <dbReference type="ARBA" id="ARBA00023242"/>
    </source>
</evidence>
<reference evidence="15" key="1">
    <citation type="submission" date="2021-06" db="EMBL/GenBank/DDBJ databases">
        <authorList>
            <consortium name="DOE Joint Genome Institute"/>
            <person name="Mondo S.J."/>
            <person name="Amses K.R."/>
            <person name="Simmons D.R."/>
            <person name="Longcore J.E."/>
            <person name="Seto K."/>
            <person name="Alves G.H."/>
            <person name="Bonds A.E."/>
            <person name="Quandt C.A."/>
            <person name="Davis W.J."/>
            <person name="Chang Y."/>
            <person name="Letcher P.M."/>
            <person name="Powell M.J."/>
            <person name="Kuo A."/>
            <person name="Labutti K."/>
            <person name="Pangilinan J."/>
            <person name="Andreopoulos W."/>
            <person name="Tritt A."/>
            <person name="Riley R."/>
            <person name="Hundley H."/>
            <person name="Johnson J."/>
            <person name="Lipzen A."/>
            <person name="Barry K."/>
            <person name="Berbee M.L."/>
            <person name="Buchler N.E."/>
            <person name="Grigoriev I.V."/>
            <person name="Spatafora J.W."/>
            <person name="Stajich J.E."/>
            <person name="James T.Y."/>
        </authorList>
    </citation>
    <scope>NUCLEOTIDE SEQUENCE</scope>
    <source>
        <strain evidence="15">AG</strain>
    </source>
</reference>
<dbReference type="InterPro" id="IPR001650">
    <property type="entry name" value="Helicase_C-like"/>
</dbReference>
<dbReference type="Pfam" id="PF23588">
    <property type="entry name" value="HTH_CHD1_Hrp3"/>
    <property type="match status" value="1"/>
</dbReference>
<evidence type="ECO:0000256" key="9">
    <source>
        <dbReference type="ARBA" id="ARBA00023163"/>
    </source>
</evidence>
<dbReference type="PROSITE" id="PS51194">
    <property type="entry name" value="HELICASE_CTER"/>
    <property type="match status" value="1"/>
</dbReference>
<evidence type="ECO:0000256" key="2">
    <source>
        <dbReference type="ARBA" id="ARBA00007025"/>
    </source>
</evidence>
<feature type="compositionally biased region" description="Basic residues" evidence="11">
    <location>
        <begin position="1125"/>
        <end position="1139"/>
    </location>
</feature>
<comment type="subcellular location">
    <subcellularLocation>
        <location evidence="1">Nucleus</location>
    </subcellularLocation>
</comment>
<dbReference type="Gene3D" id="3.40.50.300">
    <property type="entry name" value="P-loop containing nucleotide triphosphate hydrolases"/>
    <property type="match status" value="1"/>
</dbReference>
<evidence type="ECO:0000256" key="8">
    <source>
        <dbReference type="ARBA" id="ARBA00023125"/>
    </source>
</evidence>
<dbReference type="GO" id="GO:0005634">
    <property type="term" value="C:nucleus"/>
    <property type="evidence" value="ECO:0007669"/>
    <property type="project" value="UniProtKB-SubCell"/>
</dbReference>
<feature type="region of interest" description="Disordered" evidence="11">
    <location>
        <begin position="875"/>
        <end position="907"/>
    </location>
</feature>
<feature type="region of interest" description="Disordered" evidence="11">
    <location>
        <begin position="1"/>
        <end position="45"/>
    </location>
</feature>
<dbReference type="InterPro" id="IPR000953">
    <property type="entry name" value="Chromo/chromo_shadow_dom"/>
</dbReference>
<dbReference type="Gene3D" id="3.40.50.10810">
    <property type="entry name" value="Tandem AAA-ATPase domain"/>
    <property type="match status" value="1"/>
</dbReference>
<gene>
    <name evidence="15" type="ORF">K450DRAFT_255436</name>
</gene>
<dbReference type="InterPro" id="IPR027417">
    <property type="entry name" value="P-loop_NTPase"/>
</dbReference>
<feature type="compositionally biased region" description="Acidic residues" evidence="11">
    <location>
        <begin position="1147"/>
        <end position="1158"/>
    </location>
</feature>
<evidence type="ECO:0000259" key="13">
    <source>
        <dbReference type="PROSITE" id="PS51192"/>
    </source>
</evidence>
<dbReference type="GO" id="GO:0003682">
    <property type="term" value="F:chromatin binding"/>
    <property type="evidence" value="ECO:0007669"/>
    <property type="project" value="TreeGrafter"/>
</dbReference>
<evidence type="ECO:0000313" key="16">
    <source>
        <dbReference type="Proteomes" id="UP001206595"/>
    </source>
</evidence>
<dbReference type="InterPro" id="IPR023780">
    <property type="entry name" value="Chromo_domain"/>
</dbReference>
<dbReference type="CDD" id="cd18659">
    <property type="entry name" value="CD2_tandem"/>
    <property type="match status" value="1"/>
</dbReference>
<keyword evidence="6" id="KW-0067">ATP-binding</keyword>
<dbReference type="GO" id="GO:0034728">
    <property type="term" value="P:nucleosome organization"/>
    <property type="evidence" value="ECO:0007669"/>
    <property type="project" value="TreeGrafter"/>
</dbReference>
<dbReference type="GO" id="GO:0016887">
    <property type="term" value="F:ATP hydrolysis activity"/>
    <property type="evidence" value="ECO:0007669"/>
    <property type="project" value="TreeGrafter"/>
</dbReference>
<dbReference type="InterPro" id="IPR000330">
    <property type="entry name" value="SNF2_N"/>
</dbReference>
<dbReference type="Proteomes" id="UP001206595">
    <property type="component" value="Unassembled WGS sequence"/>
</dbReference>
<dbReference type="RefSeq" id="XP_051441760.1">
    <property type="nucleotide sequence ID" value="XM_051591345.1"/>
</dbReference>
<proteinExistence type="inferred from homology"/>
<dbReference type="SUPFAM" id="SSF52540">
    <property type="entry name" value="P-loop containing nucleoside triphosphate hydrolases"/>
    <property type="match status" value="2"/>
</dbReference>
<feature type="domain" description="Helicase C-terminal" evidence="14">
    <location>
        <begin position="589"/>
        <end position="748"/>
    </location>
</feature>
<dbReference type="SUPFAM" id="SSF54160">
    <property type="entry name" value="Chromo domain-like"/>
    <property type="match status" value="2"/>
</dbReference>
<evidence type="ECO:0000259" key="12">
    <source>
        <dbReference type="PROSITE" id="PS50013"/>
    </source>
</evidence>
<comment type="similarity">
    <text evidence="2">Belongs to the SNF2/RAD54 helicase family.</text>
</comment>
<evidence type="ECO:0000259" key="14">
    <source>
        <dbReference type="PROSITE" id="PS51194"/>
    </source>
</evidence>
<dbReference type="InterPro" id="IPR049730">
    <property type="entry name" value="SNF2/RAD54-like_C"/>
</dbReference>
<dbReference type="PROSITE" id="PS51192">
    <property type="entry name" value="HELICASE_ATP_BIND_1"/>
    <property type="match status" value="1"/>
</dbReference>
<feature type="domain" description="Chromo" evidence="12">
    <location>
        <begin position="194"/>
        <end position="254"/>
    </location>
</feature>
<feature type="compositionally biased region" description="Basic residues" evidence="11">
    <location>
        <begin position="1288"/>
        <end position="1298"/>
    </location>
</feature>
<evidence type="ECO:0000313" key="15">
    <source>
        <dbReference type="EMBL" id="KAI8576756.1"/>
    </source>
</evidence>
<evidence type="ECO:0000256" key="5">
    <source>
        <dbReference type="ARBA" id="ARBA00022801"/>
    </source>
</evidence>
<dbReference type="SMART" id="SM00298">
    <property type="entry name" value="CHROMO"/>
    <property type="match status" value="2"/>
</dbReference>
<dbReference type="InterPro" id="IPR023779">
    <property type="entry name" value="Chromodomain_CS"/>
</dbReference>
<organism evidence="15 16">
    <name type="scientific">Umbelopsis ramanniana AG</name>
    <dbReference type="NCBI Taxonomy" id="1314678"/>
    <lineage>
        <taxon>Eukaryota</taxon>
        <taxon>Fungi</taxon>
        <taxon>Fungi incertae sedis</taxon>
        <taxon>Mucoromycota</taxon>
        <taxon>Mucoromycotina</taxon>
        <taxon>Umbelopsidomycetes</taxon>
        <taxon>Umbelopsidales</taxon>
        <taxon>Umbelopsidaceae</taxon>
        <taxon>Umbelopsis</taxon>
    </lineage>
</organism>
<feature type="compositionally biased region" description="Basic and acidic residues" evidence="11">
    <location>
        <begin position="875"/>
        <end position="887"/>
    </location>
</feature>
<dbReference type="SMART" id="SM00487">
    <property type="entry name" value="DEXDc"/>
    <property type="match status" value="1"/>
</dbReference>
<dbReference type="GO" id="GO:0003677">
    <property type="term" value="F:DNA binding"/>
    <property type="evidence" value="ECO:0007669"/>
    <property type="project" value="UniProtKB-KW"/>
</dbReference>
<evidence type="ECO:0000256" key="11">
    <source>
        <dbReference type="SAM" id="MobiDB-lite"/>
    </source>
</evidence>
<dbReference type="Gene3D" id="2.40.50.40">
    <property type="match status" value="2"/>
</dbReference>
<keyword evidence="8" id="KW-0238">DNA-binding</keyword>
<evidence type="ECO:0000256" key="6">
    <source>
        <dbReference type="ARBA" id="ARBA00022840"/>
    </source>
</evidence>
<dbReference type="GO" id="GO:0140658">
    <property type="term" value="F:ATP-dependent chromatin remodeler activity"/>
    <property type="evidence" value="ECO:0007669"/>
    <property type="project" value="TreeGrafter"/>
</dbReference>
<feature type="domain" description="Chromo" evidence="12">
    <location>
        <begin position="94"/>
        <end position="166"/>
    </location>
</feature>
<dbReference type="Pfam" id="PF13907">
    <property type="entry name" value="CHD1-like_C"/>
    <property type="match status" value="1"/>
</dbReference>
<keyword evidence="10" id="KW-0539">Nucleus</keyword>
<dbReference type="InterPro" id="IPR016197">
    <property type="entry name" value="Chromo-like_dom_sf"/>
</dbReference>
<dbReference type="InterPro" id="IPR014001">
    <property type="entry name" value="Helicase_ATP-bd"/>
</dbReference>
<evidence type="ECO:0000256" key="3">
    <source>
        <dbReference type="ARBA" id="ARBA00022737"/>
    </source>
</evidence>